<dbReference type="Proteomes" id="UP001057402">
    <property type="component" value="Chromosome 3"/>
</dbReference>
<evidence type="ECO:0000313" key="2">
    <source>
        <dbReference type="Proteomes" id="UP001057402"/>
    </source>
</evidence>
<evidence type="ECO:0000313" key="1">
    <source>
        <dbReference type="EMBL" id="KAI4380177.1"/>
    </source>
</evidence>
<proteinExistence type="predicted"/>
<dbReference type="EMBL" id="CM042882">
    <property type="protein sequence ID" value="KAI4380177.1"/>
    <property type="molecule type" value="Genomic_DNA"/>
</dbReference>
<reference evidence="2" key="1">
    <citation type="journal article" date="2023" name="Front. Plant Sci.">
        <title>Chromosomal-level genome assembly of Melastoma candidum provides insights into trichome evolution.</title>
        <authorList>
            <person name="Zhong Y."/>
            <person name="Wu W."/>
            <person name="Sun C."/>
            <person name="Zou P."/>
            <person name="Liu Y."/>
            <person name="Dai S."/>
            <person name="Zhou R."/>
        </authorList>
    </citation>
    <scope>NUCLEOTIDE SEQUENCE [LARGE SCALE GENOMIC DNA]</scope>
</reference>
<accession>A0ACB9RNY5</accession>
<keyword evidence="2" id="KW-1185">Reference proteome</keyword>
<organism evidence="1 2">
    <name type="scientific">Melastoma candidum</name>
    <dbReference type="NCBI Taxonomy" id="119954"/>
    <lineage>
        <taxon>Eukaryota</taxon>
        <taxon>Viridiplantae</taxon>
        <taxon>Streptophyta</taxon>
        <taxon>Embryophyta</taxon>
        <taxon>Tracheophyta</taxon>
        <taxon>Spermatophyta</taxon>
        <taxon>Magnoliopsida</taxon>
        <taxon>eudicotyledons</taxon>
        <taxon>Gunneridae</taxon>
        <taxon>Pentapetalae</taxon>
        <taxon>rosids</taxon>
        <taxon>malvids</taxon>
        <taxon>Myrtales</taxon>
        <taxon>Melastomataceae</taxon>
        <taxon>Melastomatoideae</taxon>
        <taxon>Melastomateae</taxon>
        <taxon>Melastoma</taxon>
    </lineage>
</organism>
<name>A0ACB9RNY5_9MYRT</name>
<sequence length="1055" mass="116569">MRESKDAHIHTHSGSFLGFGSYSLFRYYRDYPTLVYRWIETSDSELKWDAESLGMPVQKLNGQVDLQVAASVPPFFASTVNLVGGMGSMANNMAVHQQFASLNKRKSPMGSISSSTSPLMSAAPNKRHMQTEHRPWLQQMAASYRMNMPGEALQKMAVSKHSVAQNKKQSPLKSIPAKSSQQHQRLSPKTQISPKTTSESFKSVRSKMRESLATALALVTQEDGRSPNDAKNSESDISTSADQLKGAQLSVSVLNPQGAGGDVLRESKQKFRPGEGAGDRESSDGQIGPPLGENTDVLVSTTSNTEAFQCTGDFLGEDVSFGDNFFVKDELLQGNGLSWVLEPEEEMVDRSLGHTFDGESSEDASVGGLVREMLVQFPEILASNIEAELFKLFGGVNKKYKEKGRSLLFNLKDRNNPELRQRVVSGEIPPDKLCSMSAEELASKELSEWRMAKAEELAQMVVLPDSEVDVKRLVKKTHKGELQLEVEEDDGLSVEVSARVPIISYGRSQTQEQRPSSEIPSEEKDSGQDVDVRRDSVERNSSFTLTIPSEDQVSEVDIIEEGAMKDLPPIVSLDEFMQSLDSEPPFEDLQVNAGNTESIPEKTARLGSKMRSSERNPKDSGDTADDKSSNLDEARLKSDVSESEIDNARKSSKGDHVWEGSLQLSGSSSSVVSITALFKSGEKTITKDWASCPEVKGRVRLDAFEKFLQGLHLSRSRALMSWKIWVWLGGCIRSPTFGCMWKWEQPLGQVLVVHLVRRQSSPKRQQDSIAELADSYVTDERVGITEPCRGVEIYLCPPNDKTRQMLSKVLTEDQAKTLEAVDEGLIGVVVWRRIRPSSSRHTSSSRKPQQQQQRQHDGSPLLKRHAADRDAIIGNSPYNDPRHSAVRLPSPPLVPPVKVDEADAPPGFGPGMASLQEVDDLPEFDFSEEMNNNASISSARVTESHHGHSKTSRSVDHIRELVQKYGQPEVAGTSTRSTGVPIQPWNDDDEDILEWRPASQTRRAPASGIPPVILQQQNLYTYPTTLVGAASRTSQAARQPVWQDPRRNFGGSSDL</sequence>
<gene>
    <name evidence="1" type="ORF">MLD38_006397</name>
</gene>
<protein>
    <submittedName>
        <fullName evidence="1">Uncharacterized protein</fullName>
    </submittedName>
</protein>
<comment type="caution">
    <text evidence="1">The sequence shown here is derived from an EMBL/GenBank/DDBJ whole genome shotgun (WGS) entry which is preliminary data.</text>
</comment>